<sequence>MFAGPFRAASKAGVFITMLVFHDIYSEHGKLNERNTLEFSRVEGMLGGYTFSLDCWLWRREHGNVDVSFDLSLRGGRWDDYVEWPFSKKVTVIVPHPKDREKDIRLHMHENGDDDPFEKPATGSYNPYISTAWISWKEIELNGFVFNGTLCVNLEFD</sequence>
<name>A0ACB7RJX5_HYAAI</name>
<reference evidence="1" key="1">
    <citation type="submission" date="2020-05" db="EMBL/GenBank/DDBJ databases">
        <title>Large-scale comparative analyses of tick genomes elucidate their genetic diversity and vector capacities.</title>
        <authorList>
            <person name="Jia N."/>
            <person name="Wang J."/>
            <person name="Shi W."/>
            <person name="Du L."/>
            <person name="Sun Y."/>
            <person name="Zhan W."/>
            <person name="Jiang J."/>
            <person name="Wang Q."/>
            <person name="Zhang B."/>
            <person name="Ji P."/>
            <person name="Sakyi L.B."/>
            <person name="Cui X."/>
            <person name="Yuan T."/>
            <person name="Jiang B."/>
            <person name="Yang W."/>
            <person name="Lam T.T.-Y."/>
            <person name="Chang Q."/>
            <person name="Ding S."/>
            <person name="Wang X."/>
            <person name="Zhu J."/>
            <person name="Ruan X."/>
            <person name="Zhao L."/>
            <person name="Wei J."/>
            <person name="Que T."/>
            <person name="Du C."/>
            <person name="Cheng J."/>
            <person name="Dai P."/>
            <person name="Han X."/>
            <person name="Huang E."/>
            <person name="Gao Y."/>
            <person name="Liu J."/>
            <person name="Shao H."/>
            <person name="Ye R."/>
            <person name="Li L."/>
            <person name="Wei W."/>
            <person name="Wang X."/>
            <person name="Wang C."/>
            <person name="Yang T."/>
            <person name="Huo Q."/>
            <person name="Li W."/>
            <person name="Guo W."/>
            <person name="Chen H."/>
            <person name="Zhou L."/>
            <person name="Ni X."/>
            <person name="Tian J."/>
            <person name="Zhou Y."/>
            <person name="Sheng Y."/>
            <person name="Liu T."/>
            <person name="Pan Y."/>
            <person name="Xia L."/>
            <person name="Li J."/>
            <person name="Zhao F."/>
            <person name="Cao W."/>
        </authorList>
    </citation>
    <scope>NUCLEOTIDE SEQUENCE</scope>
    <source>
        <strain evidence="1">Hyas-2018</strain>
    </source>
</reference>
<dbReference type="Proteomes" id="UP000821845">
    <property type="component" value="Chromosome 9"/>
</dbReference>
<dbReference type="EMBL" id="CM023489">
    <property type="protein sequence ID" value="KAH6922107.1"/>
    <property type="molecule type" value="Genomic_DNA"/>
</dbReference>
<evidence type="ECO:0000313" key="2">
    <source>
        <dbReference type="Proteomes" id="UP000821845"/>
    </source>
</evidence>
<evidence type="ECO:0000313" key="1">
    <source>
        <dbReference type="EMBL" id="KAH6922107.1"/>
    </source>
</evidence>
<organism evidence="1 2">
    <name type="scientific">Hyalomma asiaticum</name>
    <name type="common">Tick</name>
    <dbReference type="NCBI Taxonomy" id="266040"/>
    <lineage>
        <taxon>Eukaryota</taxon>
        <taxon>Metazoa</taxon>
        <taxon>Ecdysozoa</taxon>
        <taxon>Arthropoda</taxon>
        <taxon>Chelicerata</taxon>
        <taxon>Arachnida</taxon>
        <taxon>Acari</taxon>
        <taxon>Parasitiformes</taxon>
        <taxon>Ixodida</taxon>
        <taxon>Ixodoidea</taxon>
        <taxon>Ixodidae</taxon>
        <taxon>Hyalomminae</taxon>
        <taxon>Hyalomma</taxon>
    </lineage>
</organism>
<comment type="caution">
    <text evidence="1">The sequence shown here is derived from an EMBL/GenBank/DDBJ whole genome shotgun (WGS) entry which is preliminary data.</text>
</comment>
<keyword evidence="2" id="KW-1185">Reference proteome</keyword>
<protein>
    <submittedName>
        <fullName evidence="1">Uncharacterized protein</fullName>
    </submittedName>
</protein>
<proteinExistence type="predicted"/>
<gene>
    <name evidence="1" type="ORF">HPB50_009519</name>
</gene>
<accession>A0ACB7RJX5</accession>